<comment type="caution">
    <text evidence="4">The sequence shown here is derived from an EMBL/GenBank/DDBJ whole genome shotgun (WGS) entry which is preliminary data.</text>
</comment>
<dbReference type="Pfam" id="PF03537">
    <property type="entry name" value="Glyco_hydro_114"/>
    <property type="match status" value="1"/>
</dbReference>
<dbReference type="InterPro" id="IPR016062">
    <property type="entry name" value="TM1410-rel"/>
</dbReference>
<feature type="region of interest" description="Disordered" evidence="1">
    <location>
        <begin position="47"/>
        <end position="99"/>
    </location>
</feature>
<gene>
    <name evidence="4" type="ORF">ACFFHU_27955</name>
</gene>
<dbReference type="PANTHER" id="PTHR35882:SF2">
    <property type="entry name" value="PELA"/>
    <property type="match status" value="1"/>
</dbReference>
<dbReference type="Gene3D" id="3.20.20.70">
    <property type="entry name" value="Aldolase class I"/>
    <property type="match status" value="1"/>
</dbReference>
<feature type="domain" description="Glycoside-hydrolase family GH114 TIM-barrel" evidence="3">
    <location>
        <begin position="103"/>
        <end position="360"/>
    </location>
</feature>
<evidence type="ECO:0000313" key="4">
    <source>
        <dbReference type="EMBL" id="MFC0567966.1"/>
    </source>
</evidence>
<name>A0ABV6P4T6_9ACTN</name>
<dbReference type="RefSeq" id="WP_377343350.1">
    <property type="nucleotide sequence ID" value="NZ_JBHLUE010000026.1"/>
</dbReference>
<protein>
    <submittedName>
        <fullName evidence="4">Endo alpha-1,4 polygalactosaminidase</fullName>
    </submittedName>
</protein>
<keyword evidence="2" id="KW-1133">Transmembrane helix</keyword>
<feature type="compositionally biased region" description="Low complexity" evidence="1">
    <location>
        <begin position="82"/>
        <end position="95"/>
    </location>
</feature>
<dbReference type="PRINTS" id="PR01545">
    <property type="entry name" value="THEMAYE10DUF"/>
</dbReference>
<dbReference type="InterPro" id="IPR013785">
    <property type="entry name" value="Aldolase_TIM"/>
</dbReference>
<dbReference type="SUPFAM" id="SSF51445">
    <property type="entry name" value="(Trans)glycosidases"/>
    <property type="match status" value="1"/>
</dbReference>
<reference evidence="4 5" key="1">
    <citation type="submission" date="2024-09" db="EMBL/GenBank/DDBJ databases">
        <authorList>
            <person name="Sun Q."/>
            <person name="Mori K."/>
        </authorList>
    </citation>
    <scope>NUCLEOTIDE SEQUENCE [LARGE SCALE GENOMIC DNA]</scope>
    <source>
        <strain evidence="4 5">TBRC 2205</strain>
    </source>
</reference>
<dbReference type="PANTHER" id="PTHR35882">
    <property type="entry name" value="PELA"/>
    <property type="match status" value="1"/>
</dbReference>
<evidence type="ECO:0000259" key="3">
    <source>
        <dbReference type="Pfam" id="PF03537"/>
    </source>
</evidence>
<dbReference type="InterPro" id="IPR017853">
    <property type="entry name" value="GH"/>
</dbReference>
<sequence>MARRDGVVSRQATAGRARRRGALVAALAGAAALVPVVVWVIGPAAPEDGGRAAPTSAGVGAPGAGRARSEPAGAVGSGRRPGGSATPAPETAGTPPRGPITDWAYQLQGYAGGRLDALARGRYQLAVVDLARDAGSDYFSPAEIGALRRSGKRVLAYFEIGSIENFRPEYPVLRRDAPDLLANEWPDWPGEYFGHYWDARWWDRVVRPRVDQALRAGFDGVYLDTPLAYEEISLAEAGGRDRARLAAEMAALITRISRYAKDRRPGFLIVPQNSPELRRQRGYTAAIDGIGMEELFYLATDEPCVRDWCAENLADARALRDAGKFVLAVDYAVRAEHVRAACDRYRAERFAGVVTVRALDRAPAACG</sequence>
<proteinExistence type="predicted"/>
<evidence type="ECO:0000256" key="1">
    <source>
        <dbReference type="SAM" id="MobiDB-lite"/>
    </source>
</evidence>
<keyword evidence="2" id="KW-0472">Membrane</keyword>
<dbReference type="Proteomes" id="UP001589894">
    <property type="component" value="Unassembled WGS sequence"/>
</dbReference>
<feature type="transmembrane region" description="Helical" evidence="2">
    <location>
        <begin position="21"/>
        <end position="41"/>
    </location>
</feature>
<keyword evidence="5" id="KW-1185">Reference proteome</keyword>
<keyword evidence="2" id="KW-0812">Transmembrane</keyword>
<evidence type="ECO:0000256" key="2">
    <source>
        <dbReference type="SAM" id="Phobius"/>
    </source>
</evidence>
<dbReference type="InterPro" id="IPR004352">
    <property type="entry name" value="GH114_TIM-barrel"/>
</dbReference>
<organism evidence="4 5">
    <name type="scientific">Plantactinospora siamensis</name>
    <dbReference type="NCBI Taxonomy" id="555372"/>
    <lineage>
        <taxon>Bacteria</taxon>
        <taxon>Bacillati</taxon>
        <taxon>Actinomycetota</taxon>
        <taxon>Actinomycetes</taxon>
        <taxon>Micromonosporales</taxon>
        <taxon>Micromonosporaceae</taxon>
        <taxon>Plantactinospora</taxon>
    </lineage>
</organism>
<evidence type="ECO:0000313" key="5">
    <source>
        <dbReference type="Proteomes" id="UP001589894"/>
    </source>
</evidence>
<accession>A0ABV6P4T6</accession>
<dbReference type="EMBL" id="JBHLUE010000026">
    <property type="protein sequence ID" value="MFC0567966.1"/>
    <property type="molecule type" value="Genomic_DNA"/>
</dbReference>